<dbReference type="OrthoDB" id="9789675at2"/>
<proteinExistence type="inferred from homology"/>
<dbReference type="InterPro" id="IPR018704">
    <property type="entry name" value="SecYEG/CpoB_TPR"/>
</dbReference>
<evidence type="ECO:0000313" key="11">
    <source>
        <dbReference type="Proteomes" id="UP000184600"/>
    </source>
</evidence>
<dbReference type="GO" id="GO:0044877">
    <property type="term" value="F:protein-containing complex binding"/>
    <property type="evidence" value="ECO:0007669"/>
    <property type="project" value="InterPro"/>
</dbReference>
<dbReference type="Proteomes" id="UP000184600">
    <property type="component" value="Unassembled WGS sequence"/>
</dbReference>
<evidence type="ECO:0000256" key="1">
    <source>
        <dbReference type="ARBA" id="ARBA00004401"/>
    </source>
</evidence>
<dbReference type="RefSeq" id="WP_073585541.1">
    <property type="nucleotide sequence ID" value="NZ_AP024897.1"/>
</dbReference>
<dbReference type="PANTHER" id="PTHR38035">
    <property type="entry name" value="UPF0070 PROTEIN YFGM"/>
    <property type="match status" value="1"/>
</dbReference>
<evidence type="ECO:0000256" key="7">
    <source>
        <dbReference type="ARBA" id="ARBA00024197"/>
    </source>
</evidence>
<keyword evidence="5" id="KW-0472">Membrane</keyword>
<keyword evidence="4" id="KW-1133">Transmembrane helix</keyword>
<evidence type="ECO:0000256" key="5">
    <source>
        <dbReference type="ARBA" id="ARBA00023136"/>
    </source>
</evidence>
<dbReference type="Gene3D" id="1.25.40.10">
    <property type="entry name" value="Tetratricopeptide repeat domain"/>
    <property type="match status" value="1"/>
</dbReference>
<feature type="domain" description="Ancillary SecYEG translocon subunit/Cell division coordinator CpoB TPR" evidence="9">
    <location>
        <begin position="15"/>
        <end position="204"/>
    </location>
</feature>
<dbReference type="GO" id="GO:0005886">
    <property type="term" value="C:plasma membrane"/>
    <property type="evidence" value="ECO:0007669"/>
    <property type="project" value="UniProtKB-SubCell"/>
</dbReference>
<dbReference type="AlphaFoldDB" id="A0A1M7YZM3"/>
<protein>
    <recommendedName>
        <fullName evidence="8">Ancillary SecYEG translocon subunit</fullName>
    </recommendedName>
</protein>
<name>A0A1M7YZM3_9VIBR</name>
<sequence>MELYDTEEQQVEAIKGWWKENGKSVVIGVAVSLAGILGWNYYQESVKSAQEEASLQYTDTISALSDKGIEAEKVVQQFINSHSDSDYSVLAAMQLAKTLVDAKQLEQALVQLEWADAHTDDVALKMLLNYRIARIYADQEKYDQASSALKNVSDKSWAGRVSELKGDIALKQGNKDAAYAAYSEAQQAQDQSRLLQMKLDDLAK</sequence>
<dbReference type="PANTHER" id="PTHR38035:SF1">
    <property type="entry name" value="ANCILLARY SECYEG TRANSLOCON SUBUNIT"/>
    <property type="match status" value="1"/>
</dbReference>
<dbReference type="SUPFAM" id="SSF48452">
    <property type="entry name" value="TPR-like"/>
    <property type="match status" value="1"/>
</dbReference>
<dbReference type="PIRSF" id="PIRSF006170">
    <property type="entry name" value="YfgM"/>
    <property type="match status" value="1"/>
</dbReference>
<evidence type="ECO:0000256" key="2">
    <source>
        <dbReference type="ARBA" id="ARBA00022475"/>
    </source>
</evidence>
<keyword evidence="11" id="KW-1185">Reference proteome</keyword>
<evidence type="ECO:0000313" key="10">
    <source>
        <dbReference type="EMBL" id="SHO58091.1"/>
    </source>
</evidence>
<evidence type="ECO:0000256" key="4">
    <source>
        <dbReference type="ARBA" id="ARBA00022989"/>
    </source>
</evidence>
<organism evidence="10 11">
    <name type="scientific">Vibrio quintilis</name>
    <dbReference type="NCBI Taxonomy" id="1117707"/>
    <lineage>
        <taxon>Bacteria</taxon>
        <taxon>Pseudomonadati</taxon>
        <taxon>Pseudomonadota</taxon>
        <taxon>Gammaproteobacteria</taxon>
        <taxon>Vibrionales</taxon>
        <taxon>Vibrionaceae</taxon>
        <taxon>Vibrio</taxon>
    </lineage>
</organism>
<dbReference type="Pfam" id="PF09976">
    <property type="entry name" value="TPR_21"/>
    <property type="match status" value="1"/>
</dbReference>
<dbReference type="STRING" id="1117707.VQ7734_03861"/>
<comment type="subcellular location">
    <subcellularLocation>
        <location evidence="1">Cell membrane</location>
        <topology evidence="1">Single-pass type II membrane protein</topology>
    </subcellularLocation>
</comment>
<evidence type="ECO:0000256" key="8">
    <source>
        <dbReference type="ARBA" id="ARBA00024235"/>
    </source>
</evidence>
<dbReference type="EMBL" id="FRFG01000054">
    <property type="protein sequence ID" value="SHO58091.1"/>
    <property type="molecule type" value="Genomic_DNA"/>
</dbReference>
<evidence type="ECO:0000256" key="6">
    <source>
        <dbReference type="ARBA" id="ARBA00023186"/>
    </source>
</evidence>
<evidence type="ECO:0000256" key="3">
    <source>
        <dbReference type="ARBA" id="ARBA00022692"/>
    </source>
</evidence>
<keyword evidence="6" id="KW-0143">Chaperone</keyword>
<gene>
    <name evidence="10" type="ORF">VQ7734_03861</name>
</gene>
<keyword evidence="3" id="KW-0812">Transmembrane</keyword>
<dbReference type="InterPro" id="IPR026039">
    <property type="entry name" value="YfgM"/>
</dbReference>
<reference evidence="11" key="1">
    <citation type="submission" date="2016-12" db="EMBL/GenBank/DDBJ databases">
        <authorList>
            <person name="Rodrigo-Torres L."/>
            <person name="Arahal R.D."/>
            <person name="Lucena T."/>
        </authorList>
    </citation>
    <scope>NUCLEOTIDE SEQUENCE [LARGE SCALE GENOMIC DNA]</scope>
</reference>
<comment type="similarity">
    <text evidence="7">Belongs to the YfgM family.</text>
</comment>
<accession>A0A1M7YZM3</accession>
<keyword evidence="2" id="KW-1003">Cell membrane</keyword>
<dbReference type="InterPro" id="IPR011990">
    <property type="entry name" value="TPR-like_helical_dom_sf"/>
</dbReference>
<evidence type="ECO:0000259" key="9">
    <source>
        <dbReference type="Pfam" id="PF09976"/>
    </source>
</evidence>